<dbReference type="STRING" id="13035.Dacsa_3375"/>
<dbReference type="OrthoDB" id="427080at2"/>
<accession>K9YY50</accession>
<keyword evidence="2" id="KW-1185">Reference proteome</keyword>
<evidence type="ECO:0000313" key="2">
    <source>
        <dbReference type="Proteomes" id="UP000010482"/>
    </source>
</evidence>
<protein>
    <submittedName>
        <fullName evidence="1">Uncharacterized protein</fullName>
    </submittedName>
</protein>
<proteinExistence type="predicted"/>
<dbReference type="RefSeq" id="WP_015230850.1">
    <property type="nucleotide sequence ID" value="NC_019780.1"/>
</dbReference>
<reference evidence="1" key="1">
    <citation type="submission" date="2012-04" db="EMBL/GenBank/DDBJ databases">
        <title>Finished genome of Dactylococcopsis salina PCC 8305.</title>
        <authorList>
            <consortium name="US DOE Joint Genome Institute"/>
            <person name="Gugger M."/>
            <person name="Coursin T."/>
            <person name="Rippka R."/>
            <person name="Tandeau De Marsac N."/>
            <person name="Huntemann M."/>
            <person name="Wei C.-L."/>
            <person name="Han J."/>
            <person name="Detter J.C."/>
            <person name="Han C."/>
            <person name="Tapia R."/>
            <person name="Daligault H."/>
            <person name="Chen A."/>
            <person name="Krypides N."/>
            <person name="Mavromatis K."/>
            <person name="Markowitz V."/>
            <person name="Szeto E."/>
            <person name="Ivanova N."/>
            <person name="Ovchinnikova G."/>
            <person name="Pagani I."/>
            <person name="Pati A."/>
            <person name="Goodwin L."/>
            <person name="Peters L."/>
            <person name="Pitluck S."/>
            <person name="Woyke T."/>
            <person name="Kerfeld C."/>
        </authorList>
    </citation>
    <scope>NUCLEOTIDE SEQUENCE [LARGE SCALE GENOMIC DNA]</scope>
    <source>
        <strain evidence="1">PCC 8305</strain>
    </source>
</reference>
<dbReference type="EMBL" id="CP003944">
    <property type="protein sequence ID" value="AFZ51876.1"/>
    <property type="molecule type" value="Genomic_DNA"/>
</dbReference>
<organism evidence="1 2">
    <name type="scientific">Dactylococcopsis salina (strain PCC 8305)</name>
    <name type="common">Myxobactron salinum</name>
    <dbReference type="NCBI Taxonomy" id="13035"/>
    <lineage>
        <taxon>Bacteria</taxon>
        <taxon>Bacillati</taxon>
        <taxon>Cyanobacteriota</taxon>
        <taxon>Cyanophyceae</taxon>
        <taxon>Nodosilineales</taxon>
        <taxon>Cymatolegaceae</taxon>
        <taxon>Dactylococcopsis</taxon>
    </lineage>
</organism>
<name>K9YY50_DACS8</name>
<dbReference type="eggNOG" id="COG1475">
    <property type="taxonomic scope" value="Bacteria"/>
</dbReference>
<dbReference type="Proteomes" id="UP000010482">
    <property type="component" value="Chromosome"/>
</dbReference>
<dbReference type="KEGG" id="dsl:Dacsa_3375"/>
<sequence>MKLYYQLVSVQDIQSSLSASQFSTEEIEQAANLFLKAELSIQPVVLRQNGLESYSVIYGDFVYFAAVRAREINPRKAETIQAVVIDPEHESALVEQVELFKRDSDFSTQSDDLVGRFNNFEQTIEQRIYDLIQTVTEENKALKSSIGTVEKQIPKRHNLLELFNDSSSQEEKRLRDRLEKAGIQTKRYNIIEQIRNKQPFNSLEEIPQQIRGLSSEKMLKLIENWLNTLELT</sequence>
<evidence type="ECO:0000313" key="1">
    <source>
        <dbReference type="EMBL" id="AFZ51876.1"/>
    </source>
</evidence>
<dbReference type="HOGENOM" id="CLU_096339_0_0_3"/>
<dbReference type="AlphaFoldDB" id="K9YY50"/>
<gene>
    <name evidence="1" type="ORF">Dacsa_3375</name>
</gene>